<dbReference type="HAMAP" id="MF_02202">
    <property type="entry name" value="TolQ"/>
    <property type="match status" value="1"/>
</dbReference>
<feature type="transmembrane region" description="Helical" evidence="10">
    <location>
        <begin position="173"/>
        <end position="195"/>
    </location>
</feature>
<dbReference type="AlphaFoldDB" id="A0A5R9QUT4"/>
<evidence type="ECO:0000256" key="3">
    <source>
        <dbReference type="ARBA" id="ARBA00022475"/>
    </source>
</evidence>
<keyword evidence="3 10" id="KW-1003">Cell membrane</keyword>
<comment type="caution">
    <text evidence="12">The sequence shown here is derived from an EMBL/GenBank/DDBJ whole genome shotgun (WGS) entry which is preliminary data.</text>
</comment>
<keyword evidence="9 10" id="KW-0131">Cell cycle</keyword>
<feature type="transmembrane region" description="Helical" evidence="10">
    <location>
        <begin position="20"/>
        <end position="40"/>
    </location>
</feature>
<dbReference type="InterPro" id="IPR002898">
    <property type="entry name" value="MotA_ExbB_proton_chnl"/>
</dbReference>
<keyword evidence="4 10" id="KW-0997">Cell inner membrane</keyword>
<accession>A0A5R9QUT4</accession>
<sequence>MQATLEHTSLWGLVEAASPLAQAVLLILLAASLLSWYVIVQRSLLLGSARRRLRTFEARWRASGDLPRLFRETAEPGEDAGVERIFHAGYQEFLHLRDEPGIDPALLIEGSERAMRVVIAQEEERLQRGLPFLATVGSTSPYIGLFGTVWGIMNAFIGLSGVQQATLSTVAPGIAEALVATAVGLFAAIPAVMAYNRFAAGSDQLLGRYCAFAEQLQAQLNRRIHAAPALAAAA</sequence>
<evidence type="ECO:0000256" key="2">
    <source>
        <dbReference type="ARBA" id="ARBA00010442"/>
    </source>
</evidence>
<dbReference type="PANTHER" id="PTHR30625">
    <property type="entry name" value="PROTEIN TOLQ"/>
    <property type="match status" value="1"/>
</dbReference>
<keyword evidence="5 10" id="KW-0132">Cell division</keyword>
<evidence type="ECO:0000313" key="12">
    <source>
        <dbReference type="EMBL" id="TLX73103.1"/>
    </source>
</evidence>
<evidence type="ECO:0000259" key="11">
    <source>
        <dbReference type="Pfam" id="PF01618"/>
    </source>
</evidence>
<dbReference type="GO" id="GO:0017038">
    <property type="term" value="P:protein import"/>
    <property type="evidence" value="ECO:0007669"/>
    <property type="project" value="TreeGrafter"/>
</dbReference>
<dbReference type="InterPro" id="IPR014163">
    <property type="entry name" value="Tol-Pal_TolQ"/>
</dbReference>
<name>A0A5R9QUT4_9PSED</name>
<keyword evidence="7 10" id="KW-1133">Transmembrane helix</keyword>
<evidence type="ECO:0000256" key="1">
    <source>
        <dbReference type="ARBA" id="ARBA00004651"/>
    </source>
</evidence>
<comment type="subunit">
    <text evidence="10">The Tol-Pal system is composed of five core proteins: the inner membrane proteins TolA, TolQ and TolR, the periplasmic protein TolB and the outer membrane protein Pal. They form a network linking the inner and outer membranes and the peptidoglycan layer.</text>
</comment>
<dbReference type="Proteomes" id="UP000306635">
    <property type="component" value="Unassembled WGS sequence"/>
</dbReference>
<evidence type="ECO:0000313" key="13">
    <source>
        <dbReference type="Proteomes" id="UP000306635"/>
    </source>
</evidence>
<keyword evidence="8 10" id="KW-0472">Membrane</keyword>
<evidence type="ECO:0000256" key="6">
    <source>
        <dbReference type="ARBA" id="ARBA00022692"/>
    </source>
</evidence>
<evidence type="ECO:0000256" key="9">
    <source>
        <dbReference type="ARBA" id="ARBA00023306"/>
    </source>
</evidence>
<dbReference type="EMBL" id="SWDV01000030">
    <property type="protein sequence ID" value="TLX73103.1"/>
    <property type="molecule type" value="Genomic_DNA"/>
</dbReference>
<comment type="similarity">
    <text evidence="2 10">Belongs to the ExbB/TolQ family.</text>
</comment>
<reference evidence="12 13" key="1">
    <citation type="submission" date="2019-04" db="EMBL/GenBank/DDBJ databases">
        <authorList>
            <person name="Li M."/>
        </authorList>
    </citation>
    <scope>NUCLEOTIDE SEQUENCE [LARGE SCALE GENOMIC DNA]</scope>
    <source>
        <strain evidence="12 13">LAM1902</strain>
    </source>
</reference>
<gene>
    <name evidence="10 12" type="primary">tolQ</name>
    <name evidence="12" type="ORF">FAS41_21250</name>
</gene>
<dbReference type="GO" id="GO:0043213">
    <property type="term" value="P:bacteriocin transport"/>
    <property type="evidence" value="ECO:0007669"/>
    <property type="project" value="InterPro"/>
</dbReference>
<comment type="subcellular location">
    <subcellularLocation>
        <location evidence="10">Cell inner membrane</location>
        <topology evidence="10">Multi-pass membrane protein</topology>
    </subcellularLocation>
    <subcellularLocation>
        <location evidence="1">Cell membrane</location>
        <topology evidence="1">Multi-pass membrane protein</topology>
    </subcellularLocation>
</comment>
<protein>
    <recommendedName>
        <fullName evidence="10">Tol-Pal system protein TolQ</fullName>
    </recommendedName>
</protein>
<keyword evidence="6 10" id="KW-0812">Transmembrane</keyword>
<keyword evidence="13" id="KW-1185">Reference proteome</keyword>
<dbReference type="Pfam" id="PF01618">
    <property type="entry name" value="MotA_ExbB"/>
    <property type="match status" value="1"/>
</dbReference>
<organism evidence="12 13">
    <name type="scientific">Pseudomonas nicosulfuronedens</name>
    <dbReference type="NCBI Taxonomy" id="2571105"/>
    <lineage>
        <taxon>Bacteria</taxon>
        <taxon>Pseudomonadati</taxon>
        <taxon>Pseudomonadota</taxon>
        <taxon>Gammaproteobacteria</taxon>
        <taxon>Pseudomonadales</taxon>
        <taxon>Pseudomonadaceae</taxon>
        <taxon>Pseudomonas</taxon>
    </lineage>
</organism>
<evidence type="ECO:0000256" key="7">
    <source>
        <dbReference type="ARBA" id="ARBA00022989"/>
    </source>
</evidence>
<dbReference type="GO" id="GO:0051301">
    <property type="term" value="P:cell division"/>
    <property type="evidence" value="ECO:0007669"/>
    <property type="project" value="UniProtKB-UniRule"/>
</dbReference>
<dbReference type="NCBIfam" id="TIGR02796">
    <property type="entry name" value="tolQ"/>
    <property type="match status" value="1"/>
</dbReference>
<evidence type="ECO:0000256" key="10">
    <source>
        <dbReference type="HAMAP-Rule" id="MF_02202"/>
    </source>
</evidence>
<proteinExistence type="inferred from homology"/>
<feature type="transmembrane region" description="Helical" evidence="10">
    <location>
        <begin position="130"/>
        <end position="153"/>
    </location>
</feature>
<dbReference type="InterPro" id="IPR050790">
    <property type="entry name" value="ExbB/TolQ_transport"/>
</dbReference>
<evidence type="ECO:0000256" key="4">
    <source>
        <dbReference type="ARBA" id="ARBA00022519"/>
    </source>
</evidence>
<comment type="function">
    <text evidence="10">Part of the Tol-Pal system, which plays a role in outer membrane invagination during cell division and is important for maintaining outer membrane integrity.</text>
</comment>
<feature type="domain" description="MotA/TolQ/ExbB proton channel" evidence="11">
    <location>
        <begin position="81"/>
        <end position="207"/>
    </location>
</feature>
<dbReference type="GO" id="GO:0005886">
    <property type="term" value="C:plasma membrane"/>
    <property type="evidence" value="ECO:0007669"/>
    <property type="project" value="UniProtKB-SubCell"/>
</dbReference>
<evidence type="ECO:0000256" key="8">
    <source>
        <dbReference type="ARBA" id="ARBA00023136"/>
    </source>
</evidence>
<dbReference type="PANTHER" id="PTHR30625:SF3">
    <property type="entry name" value="TOL-PAL SYSTEM PROTEIN TOLQ"/>
    <property type="match status" value="1"/>
</dbReference>
<dbReference type="RefSeq" id="WP_138525409.1">
    <property type="nucleotide sequence ID" value="NZ_JAOCBK010000027.1"/>
</dbReference>
<evidence type="ECO:0000256" key="5">
    <source>
        <dbReference type="ARBA" id="ARBA00022618"/>
    </source>
</evidence>
<dbReference type="OrthoDB" id="9805133at2"/>